<organism evidence="2 4">
    <name type="scientific">Haloterrigena gelatinilytica</name>
    <dbReference type="NCBI Taxonomy" id="2741724"/>
    <lineage>
        <taxon>Archaea</taxon>
        <taxon>Methanobacteriati</taxon>
        <taxon>Methanobacteriota</taxon>
        <taxon>Stenosarchaea group</taxon>
        <taxon>Halobacteria</taxon>
        <taxon>Halobacteriales</taxon>
        <taxon>Natrialbaceae</taxon>
        <taxon>Haloterrigena</taxon>
    </lineage>
</organism>
<feature type="domain" description="Halobacterial output" evidence="1">
    <location>
        <begin position="39"/>
        <end position="113"/>
    </location>
</feature>
<accession>A0A8J8GP56</accession>
<dbReference type="InterPro" id="IPR040624">
    <property type="entry name" value="HalOD1"/>
</dbReference>
<dbReference type="Proteomes" id="UP001016761">
    <property type="component" value="Unassembled WGS sequence"/>
</dbReference>
<dbReference type="AlphaFoldDB" id="A0A8J8GP56"/>
<evidence type="ECO:0000313" key="5">
    <source>
        <dbReference type="Proteomes" id="UP001016761"/>
    </source>
</evidence>
<dbReference type="RefSeq" id="WP_174681041.1">
    <property type="nucleotide sequence ID" value="NZ_JABUQZ010000001.1"/>
</dbReference>
<dbReference type="EMBL" id="JABURA010000001">
    <property type="protein sequence ID" value="NUB90995.1"/>
    <property type="molecule type" value="Genomic_DNA"/>
</dbReference>
<evidence type="ECO:0000313" key="3">
    <source>
        <dbReference type="EMBL" id="NUC73187.1"/>
    </source>
</evidence>
<dbReference type="OrthoDB" id="193772at2157"/>
<name>A0A8J8GP56_9EURY</name>
<evidence type="ECO:0000259" key="1">
    <source>
        <dbReference type="Pfam" id="PF18545"/>
    </source>
</evidence>
<sequence>MSRPARRRNLTPVDDDGGQTIYYDEDRGTYHTWCDDDAYELASTAVVITVASVLEVDTDDLERLSAAVEPDALNSLIGHWRRADVADADGSITFPFATCVVTVHSSGEIVVDPEQRVPSVGR</sequence>
<proteinExistence type="predicted"/>
<dbReference type="EMBL" id="JABUQZ010000001">
    <property type="protein sequence ID" value="NUC73187.1"/>
    <property type="molecule type" value="Genomic_DNA"/>
</dbReference>
<gene>
    <name evidence="2" type="ORF">HT576_08165</name>
    <name evidence="3" type="ORF">HTZ84_12850</name>
</gene>
<comment type="caution">
    <text evidence="2">The sequence shown here is derived from an EMBL/GenBank/DDBJ whole genome shotgun (WGS) entry which is preliminary data.</text>
</comment>
<protein>
    <recommendedName>
        <fullName evidence="1">Halobacterial output domain-containing protein</fullName>
    </recommendedName>
</protein>
<reference evidence="2 5" key="1">
    <citation type="submission" date="2020-06" db="EMBL/GenBank/DDBJ databases">
        <title>Haloterrigena sp. nov., an extremely halophilic archaeon isolated from a saline sediment.</title>
        <authorList>
            <person name="Liu B.-B."/>
        </authorList>
    </citation>
    <scope>NUCLEOTIDE SEQUENCE</scope>
    <source>
        <strain evidence="2">SYSU A121-1</strain>
        <strain evidence="3 5">SYSU A558-1</strain>
    </source>
</reference>
<dbReference type="Proteomes" id="UP000728647">
    <property type="component" value="Unassembled WGS sequence"/>
</dbReference>
<dbReference type="Pfam" id="PF18545">
    <property type="entry name" value="HalOD1"/>
    <property type="match status" value="1"/>
</dbReference>
<evidence type="ECO:0000313" key="4">
    <source>
        <dbReference type="Proteomes" id="UP000728647"/>
    </source>
</evidence>
<evidence type="ECO:0000313" key="2">
    <source>
        <dbReference type="EMBL" id="NUB90995.1"/>
    </source>
</evidence>
<keyword evidence="5" id="KW-1185">Reference proteome</keyword>